<dbReference type="GO" id="GO:0046933">
    <property type="term" value="F:proton-transporting ATP synthase activity, rotational mechanism"/>
    <property type="evidence" value="ECO:0007669"/>
    <property type="project" value="UniProtKB-UniRule"/>
</dbReference>
<keyword evidence="15" id="KW-0175">Coiled coil</keyword>
<evidence type="ECO:0000313" key="16">
    <source>
        <dbReference type="EMBL" id="EKV32596.1"/>
    </source>
</evidence>
<dbReference type="OrthoDB" id="8479836at2"/>
<evidence type="ECO:0000256" key="6">
    <source>
        <dbReference type="ARBA" id="ARBA00022989"/>
    </source>
</evidence>
<keyword evidence="4 13" id="KW-0812">Transmembrane</keyword>
<evidence type="ECO:0000256" key="3">
    <source>
        <dbReference type="ARBA" id="ARBA00022547"/>
    </source>
</evidence>
<keyword evidence="8 13" id="KW-0472">Membrane</keyword>
<comment type="function">
    <text evidence="11">Component of the F(0) channel, it forms part of the peripheral stalk, linking F(1) to F(0). The b'-subunit is a diverged and duplicated form of b found in plants and photosynthetic bacteria.</text>
</comment>
<dbReference type="eggNOG" id="COG0711">
    <property type="taxonomic scope" value="Bacteria"/>
</dbReference>
<dbReference type="AlphaFoldDB" id="K9HWP0"/>
<evidence type="ECO:0000313" key="17">
    <source>
        <dbReference type="Proteomes" id="UP000009881"/>
    </source>
</evidence>
<dbReference type="PATRIC" id="fig|1238182.3.peg.635"/>
<evidence type="ECO:0000256" key="5">
    <source>
        <dbReference type="ARBA" id="ARBA00022781"/>
    </source>
</evidence>
<evidence type="ECO:0000256" key="12">
    <source>
        <dbReference type="ARBA" id="ARBA00037847"/>
    </source>
</evidence>
<keyword evidence="7 13" id="KW-0406">Ion transport</keyword>
<comment type="subunit">
    <text evidence="13">F-type ATPases have 2 components, F(1) - the catalytic core - and F(0) - the membrane proton channel. F(1) has five subunits: alpha(3), beta(3), gamma(1), delta(1), epsilon(1). F(0) has three main subunits: a(1), b(2) and c(10-14). The alpha and beta chains form an alternating ring which encloses part of the gamma chain. F(1) is attached to F(0) by a central stalk formed by the gamma and epsilon chains, while a peripheral stalk is formed by the delta and b chains.</text>
</comment>
<organism evidence="16 17">
    <name type="scientific">Caenispirillum salinarum AK4</name>
    <dbReference type="NCBI Taxonomy" id="1238182"/>
    <lineage>
        <taxon>Bacteria</taxon>
        <taxon>Pseudomonadati</taxon>
        <taxon>Pseudomonadota</taxon>
        <taxon>Alphaproteobacteria</taxon>
        <taxon>Rhodospirillales</taxon>
        <taxon>Novispirillaceae</taxon>
        <taxon>Caenispirillum</taxon>
    </lineage>
</organism>
<comment type="function">
    <text evidence="10 13">F(1)F(0) ATP synthase produces ATP from ADP in the presence of a proton or sodium gradient. F-type ATPases consist of two structural domains, F(1) containing the extramembraneous catalytic core and F(0) containing the membrane proton channel, linked together by a central stalk and a peripheral stalk. During catalysis, ATP synthesis in the catalytic domain of F(1) is coupled via a rotary mechanism of the central stalk subunits to proton translocation.</text>
</comment>
<gene>
    <name evidence="13" type="primary">atpF</name>
    <name evidence="16" type="ORF">C882_2675</name>
</gene>
<keyword evidence="6 13" id="KW-1133">Transmembrane helix</keyword>
<dbReference type="GO" id="GO:0012505">
    <property type="term" value="C:endomembrane system"/>
    <property type="evidence" value="ECO:0007669"/>
    <property type="project" value="UniProtKB-SubCell"/>
</dbReference>
<evidence type="ECO:0000256" key="8">
    <source>
        <dbReference type="ARBA" id="ARBA00023136"/>
    </source>
</evidence>
<keyword evidence="5 13" id="KW-0375">Hydrogen ion transport</keyword>
<comment type="similarity">
    <text evidence="1 13 14">Belongs to the ATPase B chain family.</text>
</comment>
<dbReference type="GO" id="GO:0045259">
    <property type="term" value="C:proton-transporting ATP synthase complex"/>
    <property type="evidence" value="ECO:0007669"/>
    <property type="project" value="UniProtKB-KW"/>
</dbReference>
<keyword evidence="9 13" id="KW-0066">ATP synthesis</keyword>
<dbReference type="GO" id="GO:0005886">
    <property type="term" value="C:plasma membrane"/>
    <property type="evidence" value="ECO:0007669"/>
    <property type="project" value="UniProtKB-SubCell"/>
</dbReference>
<dbReference type="RefSeq" id="WP_009539084.1">
    <property type="nucleotide sequence ID" value="NZ_ANHY01000003.1"/>
</dbReference>
<keyword evidence="2 13" id="KW-0813">Transport</keyword>
<comment type="subcellular location">
    <subcellularLocation>
        <location evidence="13">Cell membrane</location>
        <topology evidence="13">Single-pass membrane protein</topology>
    </subcellularLocation>
    <subcellularLocation>
        <location evidence="12">Endomembrane system</location>
        <topology evidence="12">Single-pass membrane protein</topology>
    </subcellularLocation>
</comment>
<evidence type="ECO:0000256" key="7">
    <source>
        <dbReference type="ARBA" id="ARBA00023065"/>
    </source>
</evidence>
<dbReference type="PANTHER" id="PTHR33445">
    <property type="entry name" value="ATP SYNTHASE SUBUNIT B', CHLOROPLASTIC"/>
    <property type="match status" value="1"/>
</dbReference>
<evidence type="ECO:0000256" key="14">
    <source>
        <dbReference type="RuleBase" id="RU003848"/>
    </source>
</evidence>
<keyword evidence="3 13" id="KW-0138">CF(0)</keyword>
<keyword evidence="17" id="KW-1185">Reference proteome</keyword>
<dbReference type="STRING" id="1238182.C882_2675"/>
<dbReference type="InterPro" id="IPR002146">
    <property type="entry name" value="ATP_synth_b/b'su_bac/chlpt"/>
</dbReference>
<dbReference type="InterPro" id="IPR050059">
    <property type="entry name" value="ATP_synthase_B_chain"/>
</dbReference>
<evidence type="ECO:0000256" key="11">
    <source>
        <dbReference type="ARBA" id="ARBA00025614"/>
    </source>
</evidence>
<proteinExistence type="inferred from homology"/>
<evidence type="ECO:0000256" key="10">
    <source>
        <dbReference type="ARBA" id="ARBA00025198"/>
    </source>
</evidence>
<name>K9HWP0_9PROT</name>
<dbReference type="Pfam" id="PF00430">
    <property type="entry name" value="ATP-synt_B"/>
    <property type="match status" value="1"/>
</dbReference>
<evidence type="ECO:0000256" key="9">
    <source>
        <dbReference type="ARBA" id="ARBA00023310"/>
    </source>
</evidence>
<feature type="coiled-coil region" evidence="15">
    <location>
        <begin position="54"/>
        <end position="113"/>
    </location>
</feature>
<reference evidence="16 17" key="1">
    <citation type="journal article" date="2013" name="Genome Announc.">
        <title>Draft Genome Sequence of an Alphaproteobacterium, Caenispirillum salinarum AK4(T), Isolated from a Solar Saltern.</title>
        <authorList>
            <person name="Khatri I."/>
            <person name="Singh A."/>
            <person name="Korpole S."/>
            <person name="Pinnaka A.K."/>
            <person name="Subramanian S."/>
        </authorList>
    </citation>
    <scope>NUCLEOTIDE SEQUENCE [LARGE SCALE GENOMIC DNA]</scope>
    <source>
        <strain evidence="16 17">AK4</strain>
    </source>
</reference>
<protein>
    <recommendedName>
        <fullName evidence="13">ATP synthase subunit b</fullName>
    </recommendedName>
    <alternativeName>
        <fullName evidence="13">ATP synthase F(0) sector subunit b</fullName>
    </alternativeName>
    <alternativeName>
        <fullName evidence="13">ATPase subunit I</fullName>
    </alternativeName>
    <alternativeName>
        <fullName evidence="13">F-type ATPase subunit b</fullName>
        <shortName evidence="13">F-ATPase subunit b</shortName>
    </alternativeName>
</protein>
<accession>K9HWP0</accession>
<evidence type="ECO:0000256" key="15">
    <source>
        <dbReference type="SAM" id="Coils"/>
    </source>
</evidence>
<sequence length="178" mass="19809">MISAAIAAETAGDAHAMAFYEDPTFWVAVAFILVIVAFFRPVARALTASLDTRAEQIRTKLEEARKLREDAQALLAEYQRKQRDAMSEAEDIIAHARTEADRIRAESEQALEDSIKRREKQAMDRIAHAEAEAMRQVRNQAVDVAVAAAGKLLQENMPADKADALVDQTIKDLPNKLH</sequence>
<dbReference type="GO" id="GO:0046961">
    <property type="term" value="F:proton-transporting ATPase activity, rotational mechanism"/>
    <property type="evidence" value="ECO:0007669"/>
    <property type="project" value="TreeGrafter"/>
</dbReference>
<dbReference type="PANTHER" id="PTHR33445:SF1">
    <property type="entry name" value="ATP SYNTHASE SUBUNIT B"/>
    <property type="match status" value="1"/>
</dbReference>
<evidence type="ECO:0000256" key="2">
    <source>
        <dbReference type="ARBA" id="ARBA00022448"/>
    </source>
</evidence>
<dbReference type="Proteomes" id="UP000009881">
    <property type="component" value="Unassembled WGS sequence"/>
</dbReference>
<evidence type="ECO:0000256" key="13">
    <source>
        <dbReference type="HAMAP-Rule" id="MF_01398"/>
    </source>
</evidence>
<feature type="transmembrane region" description="Helical" evidence="13">
    <location>
        <begin position="25"/>
        <end position="43"/>
    </location>
</feature>
<dbReference type="CDD" id="cd06503">
    <property type="entry name" value="ATP-synt_Fo_b"/>
    <property type="match status" value="1"/>
</dbReference>
<evidence type="ECO:0000256" key="4">
    <source>
        <dbReference type="ARBA" id="ARBA00022692"/>
    </source>
</evidence>
<dbReference type="EMBL" id="ANHY01000003">
    <property type="protein sequence ID" value="EKV32596.1"/>
    <property type="molecule type" value="Genomic_DNA"/>
</dbReference>
<evidence type="ECO:0000256" key="1">
    <source>
        <dbReference type="ARBA" id="ARBA00005513"/>
    </source>
</evidence>
<keyword evidence="13" id="KW-1003">Cell membrane</keyword>
<dbReference type="HAMAP" id="MF_01398">
    <property type="entry name" value="ATP_synth_b_bprime"/>
    <property type="match status" value="1"/>
</dbReference>
<comment type="caution">
    <text evidence="16">The sequence shown here is derived from an EMBL/GenBank/DDBJ whole genome shotgun (WGS) entry which is preliminary data.</text>
</comment>